<evidence type="ECO:0000256" key="17">
    <source>
        <dbReference type="PIRSR" id="PIRSR000137-2"/>
    </source>
</evidence>
<feature type="transmembrane region" description="Helical" evidence="18">
    <location>
        <begin position="660"/>
        <end position="677"/>
    </location>
</feature>
<evidence type="ECO:0000256" key="6">
    <source>
        <dbReference type="ARBA" id="ARBA00022525"/>
    </source>
</evidence>
<reference evidence="22" key="1">
    <citation type="submission" date="2022-07" db="EMBL/GenBank/DDBJ databases">
        <title>Genome Sequence of Leucocoprinus birnbaumii.</title>
        <authorList>
            <person name="Buettner E."/>
        </authorList>
    </citation>
    <scope>NUCLEOTIDE SEQUENCE</scope>
    <source>
        <strain evidence="22">VT141</strain>
    </source>
</reference>
<evidence type="ECO:0000259" key="21">
    <source>
        <dbReference type="Pfam" id="PF05199"/>
    </source>
</evidence>
<dbReference type="SUPFAM" id="SSF51905">
    <property type="entry name" value="FAD/NAD(P)-binding domain"/>
    <property type="match status" value="1"/>
</dbReference>
<evidence type="ECO:0000256" key="4">
    <source>
        <dbReference type="ARBA" id="ARBA00011245"/>
    </source>
</evidence>
<dbReference type="EC" id="1.1.99.29" evidence="5"/>
<dbReference type="Gene3D" id="3.30.560.10">
    <property type="entry name" value="Glucose Oxidase, domain 3"/>
    <property type="match status" value="1"/>
</dbReference>
<dbReference type="InterPro" id="IPR012132">
    <property type="entry name" value="GMC_OxRdtase"/>
</dbReference>
<comment type="catalytic activity">
    <reaction evidence="12">
        <text>pyranose + acceptor = pyranos-2,3-diulose + reduced acceptor.</text>
        <dbReference type="EC" id="1.1.99.29"/>
    </reaction>
</comment>
<dbReference type="Gene3D" id="4.10.450.10">
    <property type="entry name" value="Glucose Oxidase, domain 2"/>
    <property type="match status" value="1"/>
</dbReference>
<comment type="caution">
    <text evidence="22">The sequence shown here is derived from an EMBL/GenBank/DDBJ whole genome shotgun (WGS) entry which is preliminary data.</text>
</comment>
<dbReference type="GO" id="GO:0033718">
    <property type="term" value="F:pyranose dehydrogenase (acceptor) activity"/>
    <property type="evidence" value="ECO:0007669"/>
    <property type="project" value="UniProtKB-EC"/>
</dbReference>
<comment type="subunit">
    <text evidence="4">Monomer.</text>
</comment>
<keyword evidence="8 17" id="KW-0274">FAD</keyword>
<evidence type="ECO:0000256" key="1">
    <source>
        <dbReference type="ARBA" id="ARBA00001974"/>
    </source>
</evidence>
<dbReference type="InterPro" id="IPR000172">
    <property type="entry name" value="GMC_OxRdtase_N"/>
</dbReference>
<dbReference type="PANTHER" id="PTHR11552:SF218">
    <property type="entry name" value="GLUCOSE-METHANOL-CHOLINE OXIDOREDUCTASE N-TERMINAL DOMAIN-CONTAINING PROTEIN"/>
    <property type="match status" value="1"/>
</dbReference>
<evidence type="ECO:0000313" key="23">
    <source>
        <dbReference type="Proteomes" id="UP001213000"/>
    </source>
</evidence>
<evidence type="ECO:0000256" key="15">
    <source>
        <dbReference type="ARBA" id="ARBA00034059"/>
    </source>
</evidence>
<dbReference type="PANTHER" id="PTHR11552">
    <property type="entry name" value="GLUCOSE-METHANOL-CHOLINE GMC OXIDOREDUCTASE"/>
    <property type="match status" value="1"/>
</dbReference>
<evidence type="ECO:0000256" key="13">
    <source>
        <dbReference type="ARBA" id="ARBA00034029"/>
    </source>
</evidence>
<evidence type="ECO:0000256" key="14">
    <source>
        <dbReference type="ARBA" id="ARBA00034050"/>
    </source>
</evidence>
<comment type="catalytic activity">
    <reaction evidence="13">
        <text>pyranose + acceptor = pyranos-3-ulose + reduced acceptor.</text>
        <dbReference type="EC" id="1.1.99.29"/>
    </reaction>
</comment>
<dbReference type="EMBL" id="JANIEX010000058">
    <property type="protein sequence ID" value="KAJ3574761.1"/>
    <property type="molecule type" value="Genomic_DNA"/>
</dbReference>
<proteinExistence type="inferred from homology"/>
<feature type="binding site" evidence="17">
    <location>
        <position position="288"/>
    </location>
    <ligand>
        <name>FAD</name>
        <dbReference type="ChEBI" id="CHEBI:57692"/>
    </ligand>
</feature>
<evidence type="ECO:0000256" key="9">
    <source>
        <dbReference type="ARBA" id="ARBA00023002"/>
    </source>
</evidence>
<keyword evidence="18" id="KW-1133">Transmembrane helix</keyword>
<evidence type="ECO:0000256" key="10">
    <source>
        <dbReference type="ARBA" id="ARBA00024699"/>
    </source>
</evidence>
<evidence type="ECO:0000256" key="8">
    <source>
        <dbReference type="ARBA" id="ARBA00022827"/>
    </source>
</evidence>
<dbReference type="Proteomes" id="UP001213000">
    <property type="component" value="Unassembled WGS sequence"/>
</dbReference>
<evidence type="ECO:0000313" key="22">
    <source>
        <dbReference type="EMBL" id="KAJ3574761.1"/>
    </source>
</evidence>
<gene>
    <name evidence="22" type="ORF">NP233_g1549</name>
</gene>
<dbReference type="InterPro" id="IPR027424">
    <property type="entry name" value="Glucose_Oxidase_domain_2"/>
</dbReference>
<keyword evidence="18" id="KW-0812">Transmembrane</keyword>
<dbReference type="GO" id="GO:0050660">
    <property type="term" value="F:flavin adenine dinucleotide binding"/>
    <property type="evidence" value="ECO:0007669"/>
    <property type="project" value="InterPro"/>
</dbReference>
<evidence type="ECO:0000256" key="5">
    <source>
        <dbReference type="ARBA" id="ARBA00013177"/>
    </source>
</evidence>
<comment type="cofactor">
    <cofactor evidence="1 17">
        <name>FAD</name>
        <dbReference type="ChEBI" id="CHEBI:57692"/>
    </cofactor>
</comment>
<keyword evidence="6" id="KW-0964">Secreted</keyword>
<comment type="catalytic activity">
    <reaction evidence="15">
        <text>a pyranoside + acceptor = a pyranosid-3,4-diulose + reduced acceptor.</text>
        <dbReference type="EC" id="1.1.99.29"/>
    </reaction>
</comment>
<dbReference type="PIRSF" id="PIRSF000137">
    <property type="entry name" value="Alcohol_oxidase"/>
    <property type="match status" value="1"/>
</dbReference>
<dbReference type="Pfam" id="PF05199">
    <property type="entry name" value="GMC_oxred_C"/>
    <property type="match status" value="1"/>
</dbReference>
<evidence type="ECO:0000259" key="20">
    <source>
        <dbReference type="Pfam" id="PF00732"/>
    </source>
</evidence>
<dbReference type="AlphaFoldDB" id="A0AAD5W2Z1"/>
<evidence type="ECO:0000256" key="11">
    <source>
        <dbReference type="ARBA" id="ARBA00033986"/>
    </source>
</evidence>
<comment type="function">
    <text evidence="10">Catalyzes the single-oxidation or sequential double oxidation reaction of carbohydrates primarily at carbon-2 and/or carbon-3 with the concomitant reduction of the flavin. The enzyme exhibits a broad sugar substrate specificity, oxidizing different aldopyranoses to the corresponding C-1, C-2, C-3 or C-1,2, C-2,3 and C-3,4 (di)dehydro sugars with substrate-specific regioselectivity. Accepts only a narrow range of electron acceptors such as substituted benzoquinones and complexed metal ions and reacts extremely slowly with O(2) as acceptor. May play a role in the natural recycling of plant matter by oxidizing all major monosaccharides in lignocellulose and by reducing quinone compounds or reactive radical species generated during lignin depolymerization.</text>
</comment>
<keyword evidence="18" id="KW-0472">Membrane</keyword>
<dbReference type="InterPro" id="IPR007867">
    <property type="entry name" value="GMC_OxRtase_C"/>
</dbReference>
<feature type="chain" id="PRO_5041970099" description="pyranose dehydrogenase (acceptor)" evidence="19">
    <location>
        <begin position="24"/>
        <end position="680"/>
    </location>
</feature>
<comment type="catalytic activity">
    <reaction evidence="11">
        <text>pyranose + acceptor = pyranos-2-ulose + reduced acceptor.</text>
        <dbReference type="EC" id="1.1.99.29"/>
    </reaction>
</comment>
<evidence type="ECO:0000256" key="3">
    <source>
        <dbReference type="ARBA" id="ARBA00010790"/>
    </source>
</evidence>
<protein>
    <recommendedName>
        <fullName evidence="5">pyranose dehydrogenase (acceptor)</fullName>
        <ecNumber evidence="5">1.1.99.29</ecNumber>
    </recommendedName>
</protein>
<keyword evidence="19" id="KW-0732">Signal</keyword>
<evidence type="ECO:0000256" key="19">
    <source>
        <dbReference type="SAM" id="SignalP"/>
    </source>
</evidence>
<feature type="signal peptide" evidence="19">
    <location>
        <begin position="1"/>
        <end position="23"/>
    </location>
</feature>
<evidence type="ECO:0000256" key="7">
    <source>
        <dbReference type="ARBA" id="ARBA00022630"/>
    </source>
</evidence>
<feature type="domain" description="Glucose-methanol-choline oxidoreductase C-terminal" evidence="21">
    <location>
        <begin position="499"/>
        <end position="632"/>
    </location>
</feature>
<evidence type="ECO:0000256" key="18">
    <source>
        <dbReference type="SAM" id="Phobius"/>
    </source>
</evidence>
<evidence type="ECO:0000256" key="2">
    <source>
        <dbReference type="ARBA" id="ARBA00004613"/>
    </source>
</evidence>
<dbReference type="Gene3D" id="3.50.50.60">
    <property type="entry name" value="FAD/NAD(P)-binding domain"/>
    <property type="match status" value="1"/>
</dbReference>
<evidence type="ECO:0000256" key="16">
    <source>
        <dbReference type="PIRSR" id="PIRSR000137-1"/>
    </source>
</evidence>
<dbReference type="SUPFAM" id="SSF54373">
    <property type="entry name" value="FAD-linked reductases, C-terminal domain"/>
    <property type="match status" value="1"/>
</dbReference>
<feature type="active site" description="Proton donor" evidence="16">
    <location>
        <position position="580"/>
    </location>
</feature>
<comment type="subcellular location">
    <subcellularLocation>
        <location evidence="2">Secreted</location>
    </subcellularLocation>
</comment>
<comment type="similarity">
    <text evidence="3">Belongs to the GMC oxidoreductase family.</text>
</comment>
<dbReference type="GO" id="GO:0005576">
    <property type="term" value="C:extracellular region"/>
    <property type="evidence" value="ECO:0007669"/>
    <property type="project" value="UniProtKB-SubCell"/>
</dbReference>
<feature type="active site" description="Proton acceptor" evidence="16">
    <location>
        <position position="623"/>
    </location>
</feature>
<keyword evidence="23" id="KW-1185">Reference proteome</keyword>
<name>A0AAD5W2Z1_9AGAR</name>
<dbReference type="InterPro" id="IPR036188">
    <property type="entry name" value="FAD/NAD-bd_sf"/>
</dbReference>
<keyword evidence="7" id="KW-0285">Flavoprotein</keyword>
<organism evidence="22 23">
    <name type="scientific">Leucocoprinus birnbaumii</name>
    <dbReference type="NCBI Taxonomy" id="56174"/>
    <lineage>
        <taxon>Eukaryota</taxon>
        <taxon>Fungi</taxon>
        <taxon>Dikarya</taxon>
        <taxon>Basidiomycota</taxon>
        <taxon>Agaricomycotina</taxon>
        <taxon>Agaricomycetes</taxon>
        <taxon>Agaricomycetidae</taxon>
        <taxon>Agaricales</taxon>
        <taxon>Agaricineae</taxon>
        <taxon>Agaricaceae</taxon>
        <taxon>Leucocoprinus</taxon>
    </lineage>
</organism>
<sequence length="680" mass="73368">MRKTTKKLLLASTTFAFVGFSSAAVTSFDDHSRRLRAREIIDENGLLSEYDYVIAGGGLAGLVLGARLSHNSTVLVIEAGLSGDAVADRINTPDGAYYSSIVGTEYDWKHVTVPQANLSDRTIAWPKGKILGGSTAMNAMYLVRPGQVEMDAWQRLITSDDSDAATRWGWNEMYAAMKRSENFTAPLDDVARVGNIQWDASTHGTGGPMSISYPGIMMSMVGNWTTALNAIGIPTLSSPNGGTTLGGFVTPSSINPTNWTRSYSRPAYISSLPPESSNNLHILPDSTVTRVRFQEQPTVDGWVANFVDFGRDANEMRKTVGVRREVILTAGSVGSAKILMHSGFGPSEILEDVGVQLFEDLPGVGQHLQDHLSAAVVWQAQVETTGDIQSSDSDFSQSPEFRSYVNDAVAYVNITTLFGSDGARGFKEQILSSLSSLASSLPPLPSPFSSTDSSTIIEGYKVAYDLLANQFYDNEPQVELVLGLMSPGVVQIQAAPQHPFSRGRLWINSTNPFDPVLIDPGYYSHFADIIMHRQGIKLVRQLGAALGNTLGMETTPGSGVQTDEEIEGWLRGGAANSQYHYACSCVMLPRVQGGCVDSKLRVYGAANVRVADSSVFPYIFAAHLASATYGLAEQAAVIIQQGSYTVTNGAIRRVVVGFDWGPMGLWLVVLVGFWLGLEVV</sequence>
<accession>A0AAD5W2Z1</accession>
<feature type="domain" description="Glucose-methanol-choline oxidoreductase N-terminal" evidence="20">
    <location>
        <begin position="50"/>
        <end position="372"/>
    </location>
</feature>
<comment type="catalytic activity">
    <reaction evidence="14">
        <text>a pyranoside + acceptor = a pyranosid-3-ulose + reduced acceptor.</text>
        <dbReference type="EC" id="1.1.99.29"/>
    </reaction>
</comment>
<keyword evidence="9" id="KW-0560">Oxidoreductase</keyword>
<dbReference type="Pfam" id="PF00732">
    <property type="entry name" value="GMC_oxred_N"/>
    <property type="match status" value="1"/>
</dbReference>
<evidence type="ECO:0000256" key="12">
    <source>
        <dbReference type="ARBA" id="ARBA00034010"/>
    </source>
</evidence>